<gene>
    <name evidence="1" type="ORF">HKW67_07835</name>
</gene>
<keyword evidence="2" id="KW-1185">Reference proteome</keyword>
<dbReference type="EMBL" id="CP053085">
    <property type="protein sequence ID" value="QJR35422.1"/>
    <property type="molecule type" value="Genomic_DNA"/>
</dbReference>
<accession>A0A6M4IRE9</accession>
<evidence type="ECO:0000313" key="2">
    <source>
        <dbReference type="Proteomes" id="UP000500938"/>
    </source>
</evidence>
<sequence length="55" mass="5780">MSSETHLGMLESEVAATASISTKVTAHTAEILKARASAMYLPTNSSDTKGRRGGR</sequence>
<dbReference type="AlphaFoldDB" id="A0A6M4IRE9"/>
<dbReference type="KEGG" id="ggr:HKW67_07835"/>
<dbReference type="Proteomes" id="UP000500938">
    <property type="component" value="Chromosome"/>
</dbReference>
<proteinExistence type="predicted"/>
<dbReference type="RefSeq" id="WP_171224852.1">
    <property type="nucleotide sequence ID" value="NZ_CP053085.1"/>
</dbReference>
<evidence type="ECO:0000313" key="1">
    <source>
        <dbReference type="EMBL" id="QJR35422.1"/>
    </source>
</evidence>
<name>A0A6M4IRE9_9BACT</name>
<organism evidence="1 2">
    <name type="scientific">Gemmatimonas groenlandica</name>
    <dbReference type="NCBI Taxonomy" id="2732249"/>
    <lineage>
        <taxon>Bacteria</taxon>
        <taxon>Pseudomonadati</taxon>
        <taxon>Gemmatimonadota</taxon>
        <taxon>Gemmatimonadia</taxon>
        <taxon>Gemmatimonadales</taxon>
        <taxon>Gemmatimonadaceae</taxon>
        <taxon>Gemmatimonas</taxon>
    </lineage>
</organism>
<protein>
    <submittedName>
        <fullName evidence="1">Uncharacterized protein</fullName>
    </submittedName>
</protein>
<reference evidence="1 2" key="1">
    <citation type="submission" date="2020-05" db="EMBL/GenBank/DDBJ databases">
        <title>Complete genome sequence of Gemmatimonas greenlandica TET16.</title>
        <authorList>
            <person name="Zeng Y."/>
        </authorList>
    </citation>
    <scope>NUCLEOTIDE SEQUENCE [LARGE SCALE GENOMIC DNA]</scope>
    <source>
        <strain evidence="1 2">TET16</strain>
    </source>
</reference>